<dbReference type="RefSeq" id="XP_007880267.1">
    <property type="nucleotide sequence ID" value="XM_007882076.1"/>
</dbReference>
<keyword evidence="6" id="KW-1015">Disulfide bond</keyword>
<dbReference type="InterPro" id="IPR012334">
    <property type="entry name" value="Pectin_lyas_fold"/>
</dbReference>
<keyword evidence="7" id="KW-0325">Glycoprotein</keyword>
<keyword evidence="9" id="KW-0961">Cell wall biogenesis/degradation</keyword>
<evidence type="ECO:0000256" key="5">
    <source>
        <dbReference type="ARBA" id="ARBA00022801"/>
    </source>
</evidence>
<evidence type="ECO:0000256" key="8">
    <source>
        <dbReference type="ARBA" id="ARBA00023295"/>
    </source>
</evidence>
<evidence type="ECO:0008006" key="14">
    <source>
        <dbReference type="Google" id="ProtNLM"/>
    </source>
</evidence>
<dbReference type="InterPro" id="IPR000743">
    <property type="entry name" value="Glyco_hydro_28"/>
</dbReference>
<reference evidence="12 13" key="1">
    <citation type="journal article" date="2013" name="Plant Cell">
        <title>The transition from a phytopathogenic smut ancestor to an anamorphic biocontrol agent deciphered by comparative whole-genome analysis.</title>
        <authorList>
            <person name="Lefebvre F."/>
            <person name="Joly D.L."/>
            <person name="Labbe C."/>
            <person name="Teichmann B."/>
            <person name="Linning R."/>
            <person name="Belzile F."/>
            <person name="Bakkeren G."/>
            <person name="Belanger R.R."/>
        </authorList>
    </citation>
    <scope>NUCLEOTIDE SEQUENCE [LARGE SCALE GENOMIC DNA]</scope>
    <source>
        <strain evidence="12 13">PF-1</strain>
    </source>
</reference>
<gene>
    <name evidence="12" type="ORF">PFL1_04550</name>
</gene>
<proteinExistence type="inferred from homology"/>
<dbReference type="Pfam" id="PF00295">
    <property type="entry name" value="Glyco_hydro_28"/>
    <property type="match status" value="1"/>
</dbReference>
<dbReference type="InterPro" id="IPR011050">
    <property type="entry name" value="Pectin_lyase_fold/virulence"/>
</dbReference>
<dbReference type="HOGENOM" id="CLU_016031_7_1_1"/>
<keyword evidence="5 10" id="KW-0378">Hydrolase</keyword>
<dbReference type="eggNOG" id="ENOG502R2FT">
    <property type="taxonomic scope" value="Eukaryota"/>
</dbReference>
<keyword evidence="8 10" id="KW-0326">Glycosidase</keyword>
<evidence type="ECO:0000313" key="12">
    <source>
        <dbReference type="EMBL" id="EPQ27805.1"/>
    </source>
</evidence>
<dbReference type="GO" id="GO:0004650">
    <property type="term" value="F:polygalacturonase activity"/>
    <property type="evidence" value="ECO:0007669"/>
    <property type="project" value="InterPro"/>
</dbReference>
<name>A0A061H715_9BASI</name>
<evidence type="ECO:0000256" key="1">
    <source>
        <dbReference type="ARBA" id="ARBA00004613"/>
    </source>
</evidence>
<keyword evidence="4 11" id="KW-0732">Signal</keyword>
<dbReference type="SUPFAM" id="SSF51126">
    <property type="entry name" value="Pectin lyase-like"/>
    <property type="match status" value="1"/>
</dbReference>
<evidence type="ECO:0000256" key="11">
    <source>
        <dbReference type="SAM" id="SignalP"/>
    </source>
</evidence>
<feature type="chain" id="PRO_5001599787" description="Pectate lyase superfamily protein domain-containing protein" evidence="11">
    <location>
        <begin position="23"/>
        <end position="455"/>
    </location>
</feature>
<evidence type="ECO:0000313" key="13">
    <source>
        <dbReference type="Proteomes" id="UP000053664"/>
    </source>
</evidence>
<evidence type="ECO:0000256" key="6">
    <source>
        <dbReference type="ARBA" id="ARBA00023157"/>
    </source>
</evidence>
<dbReference type="PANTHER" id="PTHR31736:SF19">
    <property type="entry name" value="PECTIN LYASE SUPERFAMILY PROTEIN-RELATED"/>
    <property type="match status" value="1"/>
</dbReference>
<evidence type="ECO:0000256" key="4">
    <source>
        <dbReference type="ARBA" id="ARBA00022729"/>
    </source>
</evidence>
<dbReference type="Gene3D" id="2.160.20.10">
    <property type="entry name" value="Single-stranded right-handed beta-helix, Pectin lyase-like"/>
    <property type="match status" value="1"/>
</dbReference>
<dbReference type="AlphaFoldDB" id="A0A061H715"/>
<evidence type="ECO:0000256" key="9">
    <source>
        <dbReference type="ARBA" id="ARBA00023316"/>
    </source>
</evidence>
<feature type="signal peptide" evidence="11">
    <location>
        <begin position="1"/>
        <end position="22"/>
    </location>
</feature>
<evidence type="ECO:0000256" key="10">
    <source>
        <dbReference type="RuleBase" id="RU361169"/>
    </source>
</evidence>
<dbReference type="Proteomes" id="UP000053664">
    <property type="component" value="Unassembled WGS sequence"/>
</dbReference>
<evidence type="ECO:0000256" key="3">
    <source>
        <dbReference type="ARBA" id="ARBA00022525"/>
    </source>
</evidence>
<evidence type="ECO:0000256" key="7">
    <source>
        <dbReference type="ARBA" id="ARBA00023180"/>
    </source>
</evidence>
<accession>A0A061H715</accession>
<keyword evidence="3" id="KW-0964">Secreted</keyword>
<dbReference type="PANTHER" id="PTHR31736">
    <property type="match status" value="1"/>
</dbReference>
<sequence>MKLSFQFSAVVVLLCTILPALADSHVKTVHCRDTAASGAGARPAAGSLASNNVKAASAAPAAQAVKAAPAANAAPAVKAAVGGKVCNIVDYGAKGSADIGPAITKAFQQCVMAGGSANKVLLIPQGNWVLSSHVRLDKGTDYTFQWDGQVTLPHDESIGGGAMVTFGYSQRMLLKGRGKFIGGGVNWRANGLNNNRPRLINFFKCADSEATGVHLDDSPMFFLGLSQCTGMKVHDMVFSSPPPYKGSTDAVDVSCTNCKIWNLDITNGDDSVVMKSPAHNVEVRNVTIRHGYGIGIGTAGKNGVFDISNIYASDIHLIDATAGQYTKSYPSATGVIRNFTMENVTLKNVAKPIAIDPFWGGGSMDTPESGVGPSKLIIQDFTFRHWRGTGDATTRPTIFLNGSPAAPMKNMVFEDVVLGKEGNRKPEIKILNACGSGLAQLKSCGGGSNKRSFRA</sequence>
<protein>
    <recommendedName>
        <fullName evidence="14">Pectate lyase superfamily protein domain-containing protein</fullName>
    </recommendedName>
</protein>
<dbReference type="GO" id="GO:0046576">
    <property type="term" value="F:rhamnogalacturonan alpha-L-rhamnopyranosyl-(1-&gt;4)-alpha-D-galactopyranosyluronide lyase activity"/>
    <property type="evidence" value="ECO:0007669"/>
    <property type="project" value="UniProtKB-ARBA"/>
</dbReference>
<dbReference type="GO" id="GO:0005975">
    <property type="term" value="P:carbohydrate metabolic process"/>
    <property type="evidence" value="ECO:0007669"/>
    <property type="project" value="InterPro"/>
</dbReference>
<evidence type="ECO:0000256" key="2">
    <source>
        <dbReference type="ARBA" id="ARBA00008834"/>
    </source>
</evidence>
<comment type="similarity">
    <text evidence="2 10">Belongs to the glycosyl hydrolase 28 family.</text>
</comment>
<dbReference type="KEGG" id="pfp:PFL1_04550"/>
<dbReference type="GeneID" id="19318651"/>
<dbReference type="GO" id="GO:0005576">
    <property type="term" value="C:extracellular region"/>
    <property type="evidence" value="ECO:0007669"/>
    <property type="project" value="UniProtKB-SubCell"/>
</dbReference>
<dbReference type="EMBL" id="KE361637">
    <property type="protein sequence ID" value="EPQ27805.1"/>
    <property type="molecule type" value="Genomic_DNA"/>
</dbReference>
<dbReference type="GO" id="GO:0071555">
    <property type="term" value="P:cell wall organization"/>
    <property type="evidence" value="ECO:0007669"/>
    <property type="project" value="UniProtKB-KW"/>
</dbReference>
<organism evidence="12 13">
    <name type="scientific">Pseudozyma flocculosa PF-1</name>
    <dbReference type="NCBI Taxonomy" id="1277687"/>
    <lineage>
        <taxon>Eukaryota</taxon>
        <taxon>Fungi</taxon>
        <taxon>Dikarya</taxon>
        <taxon>Basidiomycota</taxon>
        <taxon>Ustilaginomycotina</taxon>
        <taxon>Ustilaginomycetes</taxon>
        <taxon>Ustilaginales</taxon>
        <taxon>Ustilaginaceae</taxon>
        <taxon>Pseudozyma</taxon>
    </lineage>
</organism>
<comment type="subcellular location">
    <subcellularLocation>
        <location evidence="1">Secreted</location>
    </subcellularLocation>
</comment>